<keyword evidence="4" id="KW-1185">Reference proteome</keyword>
<evidence type="ECO:0000256" key="1">
    <source>
        <dbReference type="ARBA" id="ARBA00007689"/>
    </source>
</evidence>
<evidence type="ECO:0000259" key="2">
    <source>
        <dbReference type="Pfam" id="PF03795"/>
    </source>
</evidence>
<dbReference type="AlphaFoldDB" id="A0A365XVV2"/>
<comment type="caution">
    <text evidence="3">The sequence shown here is derived from an EMBL/GenBank/DDBJ whole genome shotgun (WGS) entry which is preliminary data.</text>
</comment>
<dbReference type="EMBL" id="QFFJ01000002">
    <property type="protein sequence ID" value="RBL90300.1"/>
    <property type="molecule type" value="Genomic_DNA"/>
</dbReference>
<dbReference type="Pfam" id="PF03795">
    <property type="entry name" value="YCII"/>
    <property type="match status" value="1"/>
</dbReference>
<protein>
    <recommendedName>
        <fullName evidence="2">YCII-related domain-containing protein</fullName>
    </recommendedName>
</protein>
<evidence type="ECO:0000313" key="4">
    <source>
        <dbReference type="Proteomes" id="UP000253410"/>
    </source>
</evidence>
<dbReference type="OrthoDB" id="7782105at2"/>
<sequence length="128" mass="14580">MKQEFMLYIRNAGDAKAAMTAAQHLEFVKKCEVYIKRLQEADQLIAAQPLLHSGWLLSKSKTGWKSTAIDPAKEIQVGYYHIRAFDLEEAIAIAKDNPEFEYVPSATIEVRPVKTTEEETGFQYPENE</sequence>
<reference evidence="3 4" key="1">
    <citation type="submission" date="2018-05" db="EMBL/GenBank/DDBJ databases">
        <title>Chitinophaga sp. K3CV102501T nov., isolated from isolated from a monsoon evergreen broad-leaved forest soil.</title>
        <authorList>
            <person name="Lv Y."/>
        </authorList>
    </citation>
    <scope>NUCLEOTIDE SEQUENCE [LARGE SCALE GENOMIC DNA]</scope>
    <source>
        <strain evidence="3 4">GDMCC 1.1325</strain>
    </source>
</reference>
<dbReference type="InterPro" id="IPR005545">
    <property type="entry name" value="YCII"/>
</dbReference>
<dbReference type="InterPro" id="IPR011008">
    <property type="entry name" value="Dimeric_a/b-barrel"/>
</dbReference>
<comment type="similarity">
    <text evidence="1">Belongs to the YciI family.</text>
</comment>
<proteinExistence type="inferred from homology"/>
<dbReference type="Gene3D" id="3.30.70.1060">
    <property type="entry name" value="Dimeric alpha+beta barrel"/>
    <property type="match status" value="1"/>
</dbReference>
<name>A0A365XVV2_9BACT</name>
<dbReference type="Proteomes" id="UP000253410">
    <property type="component" value="Unassembled WGS sequence"/>
</dbReference>
<evidence type="ECO:0000313" key="3">
    <source>
        <dbReference type="EMBL" id="RBL90300.1"/>
    </source>
</evidence>
<dbReference type="RefSeq" id="WP_113619048.1">
    <property type="nucleotide sequence ID" value="NZ_QFFJ01000002.1"/>
</dbReference>
<organism evidence="3 4">
    <name type="scientific">Chitinophaga flava</name>
    <dbReference type="NCBI Taxonomy" id="2259036"/>
    <lineage>
        <taxon>Bacteria</taxon>
        <taxon>Pseudomonadati</taxon>
        <taxon>Bacteroidota</taxon>
        <taxon>Chitinophagia</taxon>
        <taxon>Chitinophagales</taxon>
        <taxon>Chitinophagaceae</taxon>
        <taxon>Chitinophaga</taxon>
    </lineage>
</organism>
<gene>
    <name evidence="3" type="ORF">DF182_27940</name>
</gene>
<feature type="domain" description="YCII-related" evidence="2">
    <location>
        <begin position="6"/>
        <end position="114"/>
    </location>
</feature>
<dbReference type="SUPFAM" id="SSF54909">
    <property type="entry name" value="Dimeric alpha+beta barrel"/>
    <property type="match status" value="1"/>
</dbReference>
<accession>A0A365XVV2</accession>